<protein>
    <submittedName>
        <fullName evidence="1">Uncharacterized protein</fullName>
    </submittedName>
</protein>
<name>A0A381PBZ4_9ZZZZ</name>
<proteinExistence type="predicted"/>
<reference evidence="1" key="1">
    <citation type="submission" date="2018-05" db="EMBL/GenBank/DDBJ databases">
        <authorList>
            <person name="Lanie J.A."/>
            <person name="Ng W.-L."/>
            <person name="Kazmierczak K.M."/>
            <person name="Andrzejewski T.M."/>
            <person name="Davidsen T.M."/>
            <person name="Wayne K.J."/>
            <person name="Tettelin H."/>
            <person name="Glass J.I."/>
            <person name="Rusch D."/>
            <person name="Podicherti R."/>
            <person name="Tsui H.-C.T."/>
            <person name="Winkler M.E."/>
        </authorList>
    </citation>
    <scope>NUCLEOTIDE SEQUENCE</scope>
</reference>
<sequence>MVRRRQRHLLIAQPLLTTQRLRYSIVTGFTAHRDSIRRQQLPELDRLSEAN</sequence>
<accession>A0A381PBZ4</accession>
<gene>
    <name evidence="1" type="ORF">METZ01_LOCUS17350</name>
</gene>
<dbReference type="EMBL" id="UINC01000936">
    <property type="protein sequence ID" value="SUZ64496.1"/>
    <property type="molecule type" value="Genomic_DNA"/>
</dbReference>
<dbReference type="AlphaFoldDB" id="A0A381PBZ4"/>
<organism evidence="1">
    <name type="scientific">marine metagenome</name>
    <dbReference type="NCBI Taxonomy" id="408172"/>
    <lineage>
        <taxon>unclassified sequences</taxon>
        <taxon>metagenomes</taxon>
        <taxon>ecological metagenomes</taxon>
    </lineage>
</organism>
<evidence type="ECO:0000313" key="1">
    <source>
        <dbReference type="EMBL" id="SUZ64496.1"/>
    </source>
</evidence>